<dbReference type="EMBL" id="KE344559">
    <property type="protein sequence ID" value="EXB66981.1"/>
    <property type="molecule type" value="Genomic_DNA"/>
</dbReference>
<protein>
    <submittedName>
        <fullName evidence="1">Uncharacterized protein</fullName>
    </submittedName>
</protein>
<evidence type="ECO:0000313" key="2">
    <source>
        <dbReference type="Proteomes" id="UP000030645"/>
    </source>
</evidence>
<organism evidence="1 2">
    <name type="scientific">Morus notabilis</name>
    <dbReference type="NCBI Taxonomy" id="981085"/>
    <lineage>
        <taxon>Eukaryota</taxon>
        <taxon>Viridiplantae</taxon>
        <taxon>Streptophyta</taxon>
        <taxon>Embryophyta</taxon>
        <taxon>Tracheophyta</taxon>
        <taxon>Spermatophyta</taxon>
        <taxon>Magnoliopsida</taxon>
        <taxon>eudicotyledons</taxon>
        <taxon>Gunneridae</taxon>
        <taxon>Pentapetalae</taxon>
        <taxon>rosids</taxon>
        <taxon>fabids</taxon>
        <taxon>Rosales</taxon>
        <taxon>Moraceae</taxon>
        <taxon>Moreae</taxon>
        <taxon>Morus</taxon>
    </lineage>
</organism>
<keyword evidence="2" id="KW-1185">Reference proteome</keyword>
<dbReference type="AlphaFoldDB" id="W9R3S5"/>
<gene>
    <name evidence="1" type="ORF">L484_004906</name>
</gene>
<accession>W9R3S5</accession>
<reference evidence="2" key="1">
    <citation type="submission" date="2013-01" db="EMBL/GenBank/DDBJ databases">
        <title>Draft Genome Sequence of a Mulberry Tree, Morus notabilis C.K. Schneid.</title>
        <authorList>
            <person name="He N."/>
            <person name="Zhao S."/>
        </authorList>
    </citation>
    <scope>NUCLEOTIDE SEQUENCE</scope>
</reference>
<proteinExistence type="predicted"/>
<sequence length="157" mass="18133">MYNSGARNSCRGDLDSLLNASSDLQVARFCRRPPTHNGKPDFFATRWPTEEIGAISSRPVAQQISSRRRSRFPLTHGGDRRNFVRTYSYAADFIAIHYGSRFRRRFATIDVTKFIAIRVPRHRDGRDVSTEITTCRDETGRRVWVQIPAKSSRFSFF</sequence>
<evidence type="ECO:0000313" key="1">
    <source>
        <dbReference type="EMBL" id="EXB66981.1"/>
    </source>
</evidence>
<dbReference type="Proteomes" id="UP000030645">
    <property type="component" value="Unassembled WGS sequence"/>
</dbReference>
<name>W9R3S5_9ROSA</name>